<accession>B9TKS0</accession>
<dbReference type="EMBL" id="EQ985640">
    <property type="protein sequence ID" value="EEF23545.1"/>
    <property type="molecule type" value="Genomic_DNA"/>
</dbReference>
<dbReference type="Proteomes" id="UP000008311">
    <property type="component" value="Unassembled WGS sequence"/>
</dbReference>
<feature type="region of interest" description="Disordered" evidence="1">
    <location>
        <begin position="37"/>
        <end position="57"/>
    </location>
</feature>
<keyword evidence="3" id="KW-1185">Reference proteome</keyword>
<feature type="compositionally biased region" description="Polar residues" evidence="1">
    <location>
        <begin position="48"/>
        <end position="57"/>
    </location>
</feature>
<reference evidence="3" key="1">
    <citation type="journal article" date="2010" name="Nat. Biotechnol.">
        <title>Draft genome sequence of the oilseed species Ricinus communis.</title>
        <authorList>
            <person name="Chan A.P."/>
            <person name="Crabtree J."/>
            <person name="Zhao Q."/>
            <person name="Lorenzi H."/>
            <person name="Orvis J."/>
            <person name="Puiu D."/>
            <person name="Melake-Berhan A."/>
            <person name="Jones K.M."/>
            <person name="Redman J."/>
            <person name="Chen G."/>
            <person name="Cahoon E.B."/>
            <person name="Gedil M."/>
            <person name="Stanke M."/>
            <person name="Haas B.J."/>
            <person name="Wortman J.R."/>
            <person name="Fraser-Liggett C.M."/>
            <person name="Ravel J."/>
            <person name="Rabinowicz P.D."/>
        </authorList>
    </citation>
    <scope>NUCLEOTIDE SEQUENCE [LARGE SCALE GENOMIC DNA]</scope>
    <source>
        <strain evidence="3">cv. Hale</strain>
    </source>
</reference>
<evidence type="ECO:0000256" key="1">
    <source>
        <dbReference type="SAM" id="MobiDB-lite"/>
    </source>
</evidence>
<dbReference type="InParanoid" id="B9TKS0"/>
<sequence length="57" mass="6436">MSSRPEEPSRSWSQSRFFAVEVATRGERQKMPRFTMLSTASSERRVALSQSDSAAAR</sequence>
<evidence type="ECO:0000313" key="3">
    <source>
        <dbReference type="Proteomes" id="UP000008311"/>
    </source>
</evidence>
<gene>
    <name evidence="2" type="ORF">RCOM_2078070</name>
</gene>
<evidence type="ECO:0000313" key="2">
    <source>
        <dbReference type="EMBL" id="EEF23545.1"/>
    </source>
</evidence>
<dbReference type="AlphaFoldDB" id="B9TKS0"/>
<proteinExistence type="predicted"/>
<name>B9TKS0_RICCO</name>
<organism evidence="2 3">
    <name type="scientific">Ricinus communis</name>
    <name type="common">Castor bean</name>
    <dbReference type="NCBI Taxonomy" id="3988"/>
    <lineage>
        <taxon>Eukaryota</taxon>
        <taxon>Viridiplantae</taxon>
        <taxon>Streptophyta</taxon>
        <taxon>Embryophyta</taxon>
        <taxon>Tracheophyta</taxon>
        <taxon>Spermatophyta</taxon>
        <taxon>Magnoliopsida</taxon>
        <taxon>eudicotyledons</taxon>
        <taxon>Gunneridae</taxon>
        <taxon>Pentapetalae</taxon>
        <taxon>rosids</taxon>
        <taxon>fabids</taxon>
        <taxon>Malpighiales</taxon>
        <taxon>Euphorbiaceae</taxon>
        <taxon>Acalyphoideae</taxon>
        <taxon>Acalypheae</taxon>
        <taxon>Ricinus</taxon>
    </lineage>
</organism>
<protein>
    <submittedName>
        <fullName evidence="2">Uncharacterized protein</fullName>
    </submittedName>
</protein>